<organism evidence="8 9">
    <name type="scientific">Leptotrombidium deliense</name>
    <dbReference type="NCBI Taxonomy" id="299467"/>
    <lineage>
        <taxon>Eukaryota</taxon>
        <taxon>Metazoa</taxon>
        <taxon>Ecdysozoa</taxon>
        <taxon>Arthropoda</taxon>
        <taxon>Chelicerata</taxon>
        <taxon>Arachnida</taxon>
        <taxon>Acari</taxon>
        <taxon>Acariformes</taxon>
        <taxon>Trombidiformes</taxon>
        <taxon>Prostigmata</taxon>
        <taxon>Anystina</taxon>
        <taxon>Parasitengona</taxon>
        <taxon>Trombiculoidea</taxon>
        <taxon>Trombiculidae</taxon>
        <taxon>Leptotrombidium</taxon>
    </lineage>
</organism>
<evidence type="ECO:0000256" key="6">
    <source>
        <dbReference type="SAM" id="Phobius"/>
    </source>
</evidence>
<dbReference type="GO" id="GO:0016020">
    <property type="term" value="C:membrane"/>
    <property type="evidence" value="ECO:0007669"/>
    <property type="project" value="UniProtKB-SubCell"/>
</dbReference>
<dbReference type="InterPro" id="IPR035952">
    <property type="entry name" value="Rhomboid-like_sf"/>
</dbReference>
<comment type="subcellular location">
    <subcellularLocation>
        <location evidence="1">Membrane</location>
        <topology evidence="1">Multi-pass membrane protein</topology>
    </subcellularLocation>
</comment>
<dbReference type="Pfam" id="PF00627">
    <property type="entry name" value="UBA"/>
    <property type="match status" value="1"/>
</dbReference>
<dbReference type="Proteomes" id="UP000288716">
    <property type="component" value="Unassembled WGS sequence"/>
</dbReference>
<proteinExistence type="predicted"/>
<dbReference type="STRING" id="299467.A0A443SS55"/>
<keyword evidence="9" id="KW-1185">Reference proteome</keyword>
<gene>
    <name evidence="8" type="ORF">B4U80_02182</name>
</gene>
<feature type="domain" description="UBA" evidence="7">
    <location>
        <begin position="284"/>
        <end position="324"/>
    </location>
</feature>
<dbReference type="VEuPathDB" id="VectorBase:LDEU001686"/>
<dbReference type="PANTHER" id="PTHR43066">
    <property type="entry name" value="RHOMBOID-RELATED PROTEIN"/>
    <property type="match status" value="1"/>
</dbReference>
<evidence type="ECO:0000256" key="5">
    <source>
        <dbReference type="SAM" id="MobiDB-lite"/>
    </source>
</evidence>
<protein>
    <submittedName>
        <fullName evidence="8">Ubiquitin-associated domain-containing protein 2-like protein</fullName>
    </submittedName>
</protein>
<keyword evidence="2 6" id="KW-0812">Transmembrane</keyword>
<keyword evidence="4 6" id="KW-0472">Membrane</keyword>
<dbReference type="InterPro" id="IPR015940">
    <property type="entry name" value="UBA"/>
</dbReference>
<evidence type="ECO:0000256" key="4">
    <source>
        <dbReference type="ARBA" id="ARBA00023136"/>
    </source>
</evidence>
<feature type="transmembrane region" description="Helical" evidence="6">
    <location>
        <begin position="114"/>
        <end position="135"/>
    </location>
</feature>
<reference evidence="8 9" key="1">
    <citation type="journal article" date="2018" name="Gigascience">
        <title>Genomes of trombidid mites reveal novel predicted allergens and laterally-transferred genes associated with secondary metabolism.</title>
        <authorList>
            <person name="Dong X."/>
            <person name="Chaisiri K."/>
            <person name="Xia D."/>
            <person name="Armstrong S.D."/>
            <person name="Fang Y."/>
            <person name="Donnelly M.J."/>
            <person name="Kadowaki T."/>
            <person name="McGarry J.W."/>
            <person name="Darby A.C."/>
            <person name="Makepeace B.L."/>
        </authorList>
    </citation>
    <scope>NUCLEOTIDE SEQUENCE [LARGE SCALE GENOMIC DNA]</scope>
    <source>
        <strain evidence="8">UoL-UT</strain>
    </source>
</reference>
<feature type="transmembrane region" description="Helical" evidence="6">
    <location>
        <begin position="169"/>
        <end position="189"/>
    </location>
</feature>
<sequence>MAHKAPITKGILCCMFITSCAIHVPLLSHLRYYFVYNCNDILSPNCLHLWRILTSKLAFLDMKDLVCGSLLLYYFRVFERRLGSHRFSSYLFANFVIATSLEMAFVYSLRQFNLLVIDYLPSGPIIFPLFINYLIDIPKVTHTYILGIPVTGKSLTYVLGLQVLSSSRGSVICSICGLIAGIICRFNVFNVCNYLKIPKSVAKVSEDLFAWLLASNPPEGDNLNGATLEIQRQQQIELYEQQMMLSRARELRERISNRRSAENIVEPTAGPSVESPQEDSDNSSVTEEKIQTLVEMGFERQKVIVALIRANNDVNLATTVLLSEG</sequence>
<feature type="region of interest" description="Disordered" evidence="5">
    <location>
        <begin position="259"/>
        <end position="287"/>
    </location>
</feature>
<name>A0A443SS55_9ACAR</name>
<evidence type="ECO:0000256" key="1">
    <source>
        <dbReference type="ARBA" id="ARBA00004141"/>
    </source>
</evidence>
<comment type="caution">
    <text evidence="8">The sequence shown here is derived from an EMBL/GenBank/DDBJ whole genome shotgun (WGS) entry which is preliminary data.</text>
</comment>
<dbReference type="EMBL" id="NCKV01000536">
    <property type="protein sequence ID" value="RWS30354.1"/>
    <property type="molecule type" value="Genomic_DNA"/>
</dbReference>
<feature type="transmembrane region" description="Helical" evidence="6">
    <location>
        <begin position="12"/>
        <end position="34"/>
    </location>
</feature>
<dbReference type="SMART" id="SM00165">
    <property type="entry name" value="UBA"/>
    <property type="match status" value="1"/>
</dbReference>
<evidence type="ECO:0000313" key="8">
    <source>
        <dbReference type="EMBL" id="RWS30354.1"/>
    </source>
</evidence>
<feature type="transmembrane region" description="Helical" evidence="6">
    <location>
        <begin position="87"/>
        <end position="108"/>
    </location>
</feature>
<accession>A0A443SS55</accession>
<evidence type="ECO:0000256" key="2">
    <source>
        <dbReference type="ARBA" id="ARBA00022692"/>
    </source>
</evidence>
<evidence type="ECO:0000313" key="9">
    <source>
        <dbReference type="Proteomes" id="UP000288716"/>
    </source>
</evidence>
<dbReference type="Gene3D" id="1.10.8.10">
    <property type="entry name" value="DNA helicase RuvA subunit, C-terminal domain"/>
    <property type="match status" value="1"/>
</dbReference>
<dbReference type="GO" id="GO:0004252">
    <property type="term" value="F:serine-type endopeptidase activity"/>
    <property type="evidence" value="ECO:0007669"/>
    <property type="project" value="TreeGrafter"/>
</dbReference>
<dbReference type="AlphaFoldDB" id="A0A443SS55"/>
<evidence type="ECO:0000256" key="3">
    <source>
        <dbReference type="ARBA" id="ARBA00022989"/>
    </source>
</evidence>
<dbReference type="SUPFAM" id="SSF46934">
    <property type="entry name" value="UBA-like"/>
    <property type="match status" value="1"/>
</dbReference>
<dbReference type="PROSITE" id="PS50030">
    <property type="entry name" value="UBA"/>
    <property type="match status" value="1"/>
</dbReference>
<dbReference type="SUPFAM" id="SSF144091">
    <property type="entry name" value="Rhomboid-like"/>
    <property type="match status" value="1"/>
</dbReference>
<feature type="transmembrane region" description="Helical" evidence="6">
    <location>
        <begin position="144"/>
        <end position="163"/>
    </location>
</feature>
<dbReference type="PROSITE" id="PS51257">
    <property type="entry name" value="PROKAR_LIPOPROTEIN"/>
    <property type="match status" value="1"/>
</dbReference>
<keyword evidence="3 6" id="KW-1133">Transmembrane helix</keyword>
<evidence type="ECO:0000259" key="7">
    <source>
        <dbReference type="PROSITE" id="PS50030"/>
    </source>
</evidence>
<dbReference type="PANTHER" id="PTHR43066:SF21">
    <property type="entry name" value="UBIQUITIN-ASSOCIATED DOMAIN-CONTAINING PROTEIN 2"/>
    <property type="match status" value="1"/>
</dbReference>
<dbReference type="OrthoDB" id="272778at2759"/>
<dbReference type="InterPro" id="IPR009060">
    <property type="entry name" value="UBA-like_sf"/>
</dbReference>